<evidence type="ECO:0000256" key="8">
    <source>
        <dbReference type="ARBA" id="ARBA00023098"/>
    </source>
</evidence>
<evidence type="ECO:0000256" key="12">
    <source>
        <dbReference type="SAM" id="MobiDB-lite"/>
    </source>
</evidence>
<proteinExistence type="inferred from homology"/>
<evidence type="ECO:0000256" key="6">
    <source>
        <dbReference type="ARBA" id="ARBA00022824"/>
    </source>
</evidence>
<gene>
    <name evidence="13" type="ORF">CDAUBV1_LOCUS2842</name>
</gene>
<dbReference type="EC" id="2.3.1.-" evidence="11"/>
<dbReference type="PANTHER" id="PTHR12317">
    <property type="entry name" value="DIACYLGLYCEROL O-ACYLTRANSFERASE"/>
    <property type="match status" value="1"/>
</dbReference>
<dbReference type="Pfam" id="PF03982">
    <property type="entry name" value="DAGAT"/>
    <property type="match status" value="1"/>
</dbReference>
<keyword evidence="5 11" id="KW-0812">Transmembrane</keyword>
<feature type="transmembrane region" description="Helical" evidence="11">
    <location>
        <begin position="34"/>
        <end position="53"/>
    </location>
</feature>
<name>A0AAV2T3K0_CALDB</name>
<dbReference type="InterPro" id="IPR007130">
    <property type="entry name" value="DAGAT"/>
</dbReference>
<dbReference type="Proteomes" id="UP001497525">
    <property type="component" value="Unassembled WGS sequence"/>
</dbReference>
<evidence type="ECO:0000256" key="7">
    <source>
        <dbReference type="ARBA" id="ARBA00022989"/>
    </source>
</evidence>
<organism evidence="13 14">
    <name type="scientific">Calicophoron daubneyi</name>
    <name type="common">Rumen fluke</name>
    <name type="synonym">Paramphistomum daubneyi</name>
    <dbReference type="NCBI Taxonomy" id="300641"/>
    <lineage>
        <taxon>Eukaryota</taxon>
        <taxon>Metazoa</taxon>
        <taxon>Spiralia</taxon>
        <taxon>Lophotrochozoa</taxon>
        <taxon>Platyhelminthes</taxon>
        <taxon>Trematoda</taxon>
        <taxon>Digenea</taxon>
        <taxon>Plagiorchiida</taxon>
        <taxon>Pronocephalata</taxon>
        <taxon>Paramphistomoidea</taxon>
        <taxon>Paramphistomidae</taxon>
        <taxon>Calicophoron</taxon>
    </lineage>
</organism>
<dbReference type="PANTHER" id="PTHR12317:SF79">
    <property type="entry name" value="ACYLTRANSFERASE"/>
    <property type="match status" value="1"/>
</dbReference>
<evidence type="ECO:0000313" key="13">
    <source>
        <dbReference type="EMBL" id="CAL5130669.1"/>
    </source>
</evidence>
<comment type="similarity">
    <text evidence="2 11">Belongs to the diacylglycerol acyltransferase family.</text>
</comment>
<evidence type="ECO:0000313" key="14">
    <source>
        <dbReference type="Proteomes" id="UP001497525"/>
    </source>
</evidence>
<evidence type="ECO:0000256" key="4">
    <source>
        <dbReference type="ARBA" id="ARBA00022679"/>
    </source>
</evidence>
<evidence type="ECO:0000256" key="10">
    <source>
        <dbReference type="ARBA" id="ARBA00023315"/>
    </source>
</evidence>
<keyword evidence="7 11" id="KW-1133">Transmembrane helix</keyword>
<keyword evidence="3" id="KW-0444">Lipid biosynthesis</keyword>
<comment type="subcellular location">
    <subcellularLocation>
        <location evidence="1 11">Endoplasmic reticulum membrane</location>
        <topology evidence="1 11">Multi-pass membrane protein</topology>
    </subcellularLocation>
</comment>
<evidence type="ECO:0000256" key="11">
    <source>
        <dbReference type="RuleBase" id="RU367023"/>
    </source>
</evidence>
<keyword evidence="9 11" id="KW-0472">Membrane</keyword>
<dbReference type="GO" id="GO:0019432">
    <property type="term" value="P:triglyceride biosynthetic process"/>
    <property type="evidence" value="ECO:0007669"/>
    <property type="project" value="TreeGrafter"/>
</dbReference>
<keyword evidence="6 11" id="KW-0256">Endoplasmic reticulum</keyword>
<dbReference type="CDD" id="cd07987">
    <property type="entry name" value="LPLAT_MGAT-like"/>
    <property type="match status" value="1"/>
</dbReference>
<keyword evidence="8" id="KW-0443">Lipid metabolism</keyword>
<protein>
    <recommendedName>
        <fullName evidence="11">Acyltransferase</fullName>
        <ecNumber evidence="11">2.3.1.-</ecNumber>
    </recommendedName>
</protein>
<evidence type="ECO:0000256" key="1">
    <source>
        <dbReference type="ARBA" id="ARBA00004477"/>
    </source>
</evidence>
<keyword evidence="4 11" id="KW-0808">Transferase</keyword>
<evidence type="ECO:0000256" key="2">
    <source>
        <dbReference type="ARBA" id="ARBA00005420"/>
    </source>
</evidence>
<reference evidence="13" key="1">
    <citation type="submission" date="2024-06" db="EMBL/GenBank/DDBJ databases">
        <authorList>
            <person name="Liu X."/>
            <person name="Lenzi L."/>
            <person name="Haldenby T S."/>
            <person name="Uol C."/>
        </authorList>
    </citation>
    <scope>NUCLEOTIDE SEQUENCE</scope>
</reference>
<feature type="transmembrane region" description="Helical" evidence="11">
    <location>
        <begin position="73"/>
        <end position="92"/>
    </location>
</feature>
<keyword evidence="10" id="KW-0012">Acyltransferase</keyword>
<feature type="compositionally biased region" description="Basic and acidic residues" evidence="12">
    <location>
        <begin position="1"/>
        <end position="11"/>
    </location>
</feature>
<feature type="region of interest" description="Disordered" evidence="12">
    <location>
        <begin position="1"/>
        <end position="20"/>
    </location>
</feature>
<dbReference type="AlphaFoldDB" id="A0AAV2T3K0"/>
<dbReference type="EMBL" id="CAXLJL010000069">
    <property type="protein sequence ID" value="CAL5130669.1"/>
    <property type="molecule type" value="Genomic_DNA"/>
</dbReference>
<accession>A0AAV2T3K0</accession>
<comment type="caution">
    <text evidence="13">The sequence shown here is derived from an EMBL/GenBank/DDBJ whole genome shotgun (WGS) entry which is preliminary data.</text>
</comment>
<sequence>MGETSERKAGGNERGFVAPGPTKKNRPINILHRFKQLCALHLFIVFLFLPLFWNVYAFTELINSIRNVRNNEVTVRNAVLTVVLCYAFYYWVKDKGAQFRGRYFSQRMRKLPFWKVVFGYFPVKIILSEELIQQSSREVVSAEQREDDPIVSDFHGLPVDRNYLVGYHPHGCFTIGEIGCFATEAAGFSRKFLGLRSWMAVNPAFFRWPIARELAISMGFIGATYNEMRYLLDPERCGEKGNFLVISVGGVSEMLETTKGQYILSLEKRYGFFKLALETGASLIPCVGFGETNLYNTVKAKSGTFLRKMQDRIQERLGYPAFLFYAYGLAPYPKPVYTVVGAPISCEKTVNPSKEQIAELKSRYIEELSRLYRRYKDAYDPQAGELKVT</sequence>
<evidence type="ECO:0000256" key="3">
    <source>
        <dbReference type="ARBA" id="ARBA00022516"/>
    </source>
</evidence>
<evidence type="ECO:0000256" key="5">
    <source>
        <dbReference type="ARBA" id="ARBA00022692"/>
    </source>
</evidence>
<dbReference type="GO" id="GO:0004144">
    <property type="term" value="F:diacylglycerol O-acyltransferase activity"/>
    <property type="evidence" value="ECO:0007669"/>
    <property type="project" value="TreeGrafter"/>
</dbReference>
<evidence type="ECO:0000256" key="9">
    <source>
        <dbReference type="ARBA" id="ARBA00023136"/>
    </source>
</evidence>
<dbReference type="GO" id="GO:0005789">
    <property type="term" value="C:endoplasmic reticulum membrane"/>
    <property type="evidence" value="ECO:0007669"/>
    <property type="project" value="UniProtKB-SubCell"/>
</dbReference>